<evidence type="ECO:0000256" key="1">
    <source>
        <dbReference type="ARBA" id="ARBA00023002"/>
    </source>
</evidence>
<accession>A0A1J5IIK2</accession>
<dbReference type="InterPro" id="IPR033412">
    <property type="entry name" value="PFOR_II"/>
</dbReference>
<dbReference type="PANTHER" id="PTHR32154:SF0">
    <property type="entry name" value="PYRUVATE-FLAVODOXIN OXIDOREDUCTASE-RELATED"/>
    <property type="match status" value="1"/>
</dbReference>
<evidence type="ECO:0000313" key="5">
    <source>
        <dbReference type="Proteomes" id="UP000183245"/>
    </source>
</evidence>
<dbReference type="CDD" id="cd07034">
    <property type="entry name" value="TPP_PYR_PFOR_IOR-alpha_like"/>
    <property type="match status" value="1"/>
</dbReference>
<gene>
    <name evidence="4" type="primary">porA</name>
    <name evidence="4" type="ORF">AUK40_04355</name>
</gene>
<feature type="domain" description="Pyruvate:ferredoxin oxidoreductase core" evidence="3">
    <location>
        <begin position="264"/>
        <end position="368"/>
    </location>
</feature>
<dbReference type="InterPro" id="IPR029061">
    <property type="entry name" value="THDP-binding"/>
</dbReference>
<dbReference type="SUPFAM" id="SSF52518">
    <property type="entry name" value="Thiamin diphosphate-binding fold (THDP-binding)"/>
    <property type="match status" value="1"/>
</dbReference>
<dbReference type="FunFam" id="3.40.50.970:FF:000012">
    <property type="entry name" value="Pyruvate:ferredoxin (Flavodoxin) oxidoreductase"/>
    <property type="match status" value="1"/>
</dbReference>
<dbReference type="Pfam" id="PF01855">
    <property type="entry name" value="POR_N"/>
    <property type="match status" value="1"/>
</dbReference>
<name>A0A1J5IIK2_9BACT</name>
<dbReference type="Gene3D" id="3.40.50.920">
    <property type="match status" value="1"/>
</dbReference>
<dbReference type="AlphaFoldDB" id="A0A1J5IIK2"/>
<dbReference type="STRING" id="1817892.AUK40_04355"/>
<keyword evidence="1" id="KW-0560">Oxidoreductase</keyword>
<reference evidence="4 5" key="1">
    <citation type="journal article" date="2016" name="Environ. Microbiol.">
        <title>Genomic resolution of a cold subsurface aquifer community provides metabolic insights for novel microbes adapted to high CO concentrations.</title>
        <authorList>
            <person name="Probst A.J."/>
            <person name="Castelle C.J."/>
            <person name="Singh A."/>
            <person name="Brown C.T."/>
            <person name="Anantharaman K."/>
            <person name="Sharon I."/>
            <person name="Hug L.A."/>
            <person name="Burstein D."/>
            <person name="Emerson J.B."/>
            <person name="Thomas B.C."/>
            <person name="Banfield J.F."/>
        </authorList>
    </citation>
    <scope>NUCLEOTIDE SEQUENCE [LARGE SCALE GENOMIC DNA]</scope>
    <source>
        <strain evidence="4">CG2_30_54_11</strain>
    </source>
</reference>
<organism evidence="4 5">
    <name type="scientific">Candidatus Wirthbacteria bacterium CG2_30_54_11</name>
    <dbReference type="NCBI Taxonomy" id="1817892"/>
    <lineage>
        <taxon>Bacteria</taxon>
        <taxon>Candidatus Wirthbacteria</taxon>
    </lineage>
</organism>
<dbReference type="GO" id="GO:0016903">
    <property type="term" value="F:oxidoreductase activity, acting on the aldehyde or oxo group of donors"/>
    <property type="evidence" value="ECO:0007669"/>
    <property type="project" value="UniProtKB-ARBA"/>
</dbReference>
<evidence type="ECO:0000313" key="4">
    <source>
        <dbReference type="EMBL" id="OIP96900.1"/>
    </source>
</evidence>
<dbReference type="GO" id="GO:0019752">
    <property type="term" value="P:carboxylic acid metabolic process"/>
    <property type="evidence" value="ECO:0007669"/>
    <property type="project" value="UniProtKB-ARBA"/>
</dbReference>
<dbReference type="EMBL" id="MNZT01000076">
    <property type="protein sequence ID" value="OIP96900.1"/>
    <property type="molecule type" value="Genomic_DNA"/>
</dbReference>
<dbReference type="Proteomes" id="UP000183245">
    <property type="component" value="Unassembled WGS sequence"/>
</dbReference>
<evidence type="ECO:0000259" key="3">
    <source>
        <dbReference type="Pfam" id="PF17147"/>
    </source>
</evidence>
<evidence type="ECO:0000259" key="2">
    <source>
        <dbReference type="Pfam" id="PF01855"/>
    </source>
</evidence>
<protein>
    <submittedName>
        <fullName evidence="4">Pyruvate ferredoxin oxidoreductase</fullName>
    </submittedName>
</protein>
<dbReference type="Pfam" id="PF17147">
    <property type="entry name" value="PFOR_II"/>
    <property type="match status" value="1"/>
</dbReference>
<feature type="domain" description="Pyruvate flavodoxin/ferredoxin oxidoreductase pyrimidine binding" evidence="2">
    <location>
        <begin position="18"/>
        <end position="241"/>
    </location>
</feature>
<sequence>MSDTTKKAFTGADAASWAMKQINPDVVAAYPMTPQTAIVQNFARYVADGLVDTEYVTAESEHSVMSATIGAVAAGGRAMTATSSAGLALMAEMVGVASGLRLPMVMAVANRALSAPINIHGDHSDVYLVKDLGWIQVFSEDPQEVYENMIMAVRISEHPDIQLPVEVNQDGFITSHAVERVDVLEDATVQEFVGQKKLDKYLLDLEHPVTIGPLELQDYYFETQKQRNDAMFKAMEVIPQIEAEFSKITGKIYGWLEEYRMDDAEVAIVVMSSTAGTAKGVVDAMREQGKKVGLIKPRYIRPFPADALVASLKKVKRAAVMDRAISFGAEGGALFNELSSAMYQRDGQTHMQSILFGLGGRDITPADIEGIFQGLLDGDEQLIKYVGVRE</sequence>
<proteinExistence type="predicted"/>
<comment type="caution">
    <text evidence="4">The sequence shown here is derived from an EMBL/GenBank/DDBJ whole genome shotgun (WGS) entry which is preliminary data.</text>
</comment>
<dbReference type="InterPro" id="IPR009014">
    <property type="entry name" value="Transketo_C/PFOR_II"/>
</dbReference>
<dbReference type="GO" id="GO:0006979">
    <property type="term" value="P:response to oxidative stress"/>
    <property type="evidence" value="ECO:0007669"/>
    <property type="project" value="TreeGrafter"/>
</dbReference>
<dbReference type="Gene3D" id="3.40.50.970">
    <property type="match status" value="1"/>
</dbReference>
<dbReference type="InterPro" id="IPR050722">
    <property type="entry name" value="Pyruvate:ferred/Flavod_OxRd"/>
</dbReference>
<dbReference type="SUPFAM" id="SSF52922">
    <property type="entry name" value="TK C-terminal domain-like"/>
    <property type="match status" value="1"/>
</dbReference>
<keyword evidence="4" id="KW-0670">Pyruvate</keyword>
<dbReference type="FunFam" id="3.40.50.920:FF:000010">
    <property type="entry name" value="Pyruvate ferredoxin oxidoreductase, alpha subunit"/>
    <property type="match status" value="1"/>
</dbReference>
<dbReference type="PANTHER" id="PTHR32154">
    <property type="entry name" value="PYRUVATE-FLAVODOXIN OXIDOREDUCTASE-RELATED"/>
    <property type="match status" value="1"/>
</dbReference>
<dbReference type="InterPro" id="IPR002880">
    <property type="entry name" value="Pyrv_Fd/Flavodoxin_OxRdtase_N"/>
</dbReference>